<evidence type="ECO:0000313" key="2">
    <source>
        <dbReference type="EMBL" id="OGD84121.1"/>
    </source>
</evidence>
<dbReference type="AlphaFoldDB" id="A0A1F5FWW9"/>
<accession>A0A1F5FWW9</accession>
<organism evidence="2 3">
    <name type="scientific">Candidatus Collierbacteria bacterium RIFOXYD1_FULL_40_9</name>
    <dbReference type="NCBI Taxonomy" id="1817731"/>
    <lineage>
        <taxon>Bacteria</taxon>
        <taxon>Candidatus Collieribacteriota</taxon>
    </lineage>
</organism>
<name>A0A1F5FWW9_9BACT</name>
<protein>
    <submittedName>
        <fullName evidence="2">Uncharacterized protein</fullName>
    </submittedName>
</protein>
<keyword evidence="1" id="KW-1133">Transmembrane helix</keyword>
<sequence length="823" mass="95761">MEKIIEYTLETLNRENGGAKFENLATDLAEKEICSNIIPSTGPYGGGDKGVDAKTHDTKYLYESGDTYRLFQSPLSVPAKEKTIFAYSINKDWKNKLKKDLEKIIKTYKLKPKIVAFMTNQSIKEKAKANYIIELNKIYPKVKIEVYDLTWFTLKLKDRHYPLMTKYFGLPETENPEIVEMYSRIYAFREGGMTDKESVEVKEALERAHYRSSYNGVFEKRVLDLKKAADIQKRYPKFIEESIKNYEEALTEIEHVVDKTLGADLYYAYFQTLQKGRYFDRISSKISEYRDYLFKNRVIQHFKYLFSWSMYLLPHTDDIKSLDVNSFVKKSYALIEKFKLPQKLPRHIVAEYDEAIIYGKQTLRLTQNKEEDVLALWSGHIDKYKDIPLYPIVVVGKVITGLAMFFEGDSKYEDLYSKIEGVLLSRNEKLAAAQLRRDRALNLYNVGKYAEAIHHANIVKIKWYDHDTLRGSLLTSFFLKECYSKLGLKYAAIYELLTTLHISTLDEALFAAHRDLFVTALAQLYFAYLTLGLVSTAIVWGRLAFWASKKYDIEPDGTPEGKEFVDIFGGNTSLLLNDIRVDMPVLHQKIFDLMDPLGISAIGGYKMLVFESDEEFVKGWEGKEKDLEGAKDLRERMRSNEIPKSKTPGVEDIIEESKEKQVRSFEYMGVKYTIDFGNNFEEKLLAEHILSFIQDLVLETFIDERLTWVEDKVIIHIKLDEDQPRFVFQENANNEAVDLTLRISKKTIESFYKSPFEYIWDFETLLLSGILLQTTIDNDEVIKAYIEELSKNGFFEVLSSRLPFGVPYNTFFDRKSYEELIKN</sequence>
<dbReference type="EMBL" id="MFAQ01000002">
    <property type="protein sequence ID" value="OGD84121.1"/>
    <property type="molecule type" value="Genomic_DNA"/>
</dbReference>
<keyword evidence="1" id="KW-0812">Transmembrane</keyword>
<keyword evidence="1" id="KW-0472">Membrane</keyword>
<evidence type="ECO:0000256" key="1">
    <source>
        <dbReference type="SAM" id="Phobius"/>
    </source>
</evidence>
<proteinExistence type="predicted"/>
<dbReference type="Proteomes" id="UP000179237">
    <property type="component" value="Unassembled WGS sequence"/>
</dbReference>
<comment type="caution">
    <text evidence="2">The sequence shown here is derived from an EMBL/GenBank/DDBJ whole genome shotgun (WGS) entry which is preliminary data.</text>
</comment>
<feature type="transmembrane region" description="Helical" evidence="1">
    <location>
        <begin position="525"/>
        <end position="545"/>
    </location>
</feature>
<reference evidence="2 3" key="1">
    <citation type="journal article" date="2016" name="Nat. Commun.">
        <title>Thousands of microbial genomes shed light on interconnected biogeochemical processes in an aquifer system.</title>
        <authorList>
            <person name="Anantharaman K."/>
            <person name="Brown C.T."/>
            <person name="Hug L.A."/>
            <person name="Sharon I."/>
            <person name="Castelle C.J."/>
            <person name="Probst A.J."/>
            <person name="Thomas B.C."/>
            <person name="Singh A."/>
            <person name="Wilkins M.J."/>
            <person name="Karaoz U."/>
            <person name="Brodie E.L."/>
            <person name="Williams K.H."/>
            <person name="Hubbard S.S."/>
            <person name="Banfield J.F."/>
        </authorList>
    </citation>
    <scope>NUCLEOTIDE SEQUENCE [LARGE SCALE GENOMIC DNA]</scope>
</reference>
<evidence type="ECO:0000313" key="3">
    <source>
        <dbReference type="Proteomes" id="UP000179237"/>
    </source>
</evidence>
<gene>
    <name evidence="2" type="ORF">A2572_03275</name>
</gene>